<feature type="transmembrane region" description="Helical" evidence="8">
    <location>
        <begin position="278"/>
        <end position="296"/>
    </location>
</feature>
<evidence type="ECO:0000313" key="9">
    <source>
        <dbReference type="EMBL" id="MEB3752583.1"/>
    </source>
</evidence>
<feature type="transmembrane region" description="Helical" evidence="8">
    <location>
        <begin position="89"/>
        <end position="108"/>
    </location>
</feature>
<evidence type="ECO:0000256" key="1">
    <source>
        <dbReference type="ARBA" id="ARBA00004651"/>
    </source>
</evidence>
<evidence type="ECO:0000256" key="3">
    <source>
        <dbReference type="ARBA" id="ARBA00022448"/>
    </source>
</evidence>
<comment type="similarity">
    <text evidence="2">Belongs to the binding-protein-dependent transport system permease family. FecCD subfamily.</text>
</comment>
<dbReference type="PANTHER" id="PTHR30472:SF69">
    <property type="entry name" value="HEME-IRON TRANSPORT SYSTEM PERMEASE PROTEIN ISDF-RELATED"/>
    <property type="match status" value="1"/>
</dbReference>
<evidence type="ECO:0000256" key="6">
    <source>
        <dbReference type="ARBA" id="ARBA00022989"/>
    </source>
</evidence>
<dbReference type="Pfam" id="PF01032">
    <property type="entry name" value="FecCD"/>
    <property type="match status" value="1"/>
</dbReference>
<accession>A0ABU6BN29</accession>
<feature type="transmembrane region" description="Helical" evidence="8">
    <location>
        <begin position="33"/>
        <end position="53"/>
    </location>
</feature>
<keyword evidence="7 8" id="KW-0472">Membrane</keyword>
<keyword evidence="3" id="KW-0813">Transport</keyword>
<feature type="transmembrane region" description="Helical" evidence="8">
    <location>
        <begin position="308"/>
        <end position="327"/>
    </location>
</feature>
<comment type="subcellular location">
    <subcellularLocation>
        <location evidence="1">Cell membrane</location>
        <topology evidence="1">Multi-pass membrane protein</topology>
    </subcellularLocation>
</comment>
<feature type="transmembrane region" description="Helical" evidence="8">
    <location>
        <begin position="115"/>
        <end position="138"/>
    </location>
</feature>
<dbReference type="InterPro" id="IPR037294">
    <property type="entry name" value="ABC_BtuC-like"/>
</dbReference>
<keyword evidence="5 8" id="KW-0812">Transmembrane</keyword>
<keyword evidence="10" id="KW-1185">Reference proteome</keyword>
<dbReference type="Proteomes" id="UP000029267">
    <property type="component" value="Unassembled WGS sequence"/>
</dbReference>
<dbReference type="RefSeq" id="WP_033023635.1">
    <property type="nucleotide sequence ID" value="NZ_JPYA02000006.1"/>
</dbReference>
<reference evidence="9 10" key="1">
    <citation type="journal article" date="2014" name="Genome Announc.">
        <title>Draft Genome Sequence of Geobacillus icigianus Strain G1w1T Isolated from Hot Springs in the Valley of Geysers, Kamchatka (Russian Federation).</title>
        <authorList>
            <person name="Bryanskaya A.V."/>
            <person name="Rozanov A.S."/>
            <person name="Logacheva M.D."/>
            <person name="Kotenko A.V."/>
            <person name="Peltek S.E."/>
        </authorList>
    </citation>
    <scope>NUCLEOTIDE SEQUENCE [LARGE SCALE GENOMIC DNA]</scope>
    <source>
        <strain evidence="9 10">G1w1</strain>
    </source>
</reference>
<dbReference type="EMBL" id="JPYA02000006">
    <property type="protein sequence ID" value="MEB3752583.1"/>
    <property type="molecule type" value="Genomic_DNA"/>
</dbReference>
<feature type="transmembrane region" description="Helical" evidence="8">
    <location>
        <begin position="239"/>
        <end position="266"/>
    </location>
</feature>
<evidence type="ECO:0000256" key="4">
    <source>
        <dbReference type="ARBA" id="ARBA00022475"/>
    </source>
</evidence>
<evidence type="ECO:0000256" key="8">
    <source>
        <dbReference type="SAM" id="Phobius"/>
    </source>
</evidence>
<dbReference type="SUPFAM" id="SSF81345">
    <property type="entry name" value="ABC transporter involved in vitamin B12 uptake, BtuC"/>
    <property type="match status" value="1"/>
</dbReference>
<dbReference type="Gene3D" id="1.10.3470.10">
    <property type="entry name" value="ABC transporter involved in vitamin B12 uptake, BtuC"/>
    <property type="match status" value="1"/>
</dbReference>
<evidence type="ECO:0000256" key="7">
    <source>
        <dbReference type="ARBA" id="ARBA00023136"/>
    </source>
</evidence>
<proteinExistence type="inferred from homology"/>
<feature type="transmembrane region" description="Helical" evidence="8">
    <location>
        <begin position="150"/>
        <end position="172"/>
    </location>
</feature>
<name>A0ABU6BN29_9BACL</name>
<dbReference type="InterPro" id="IPR000522">
    <property type="entry name" value="ABC_transptr_permease_BtuC"/>
</dbReference>
<feature type="transmembrane region" description="Helical" evidence="8">
    <location>
        <begin position="193"/>
        <end position="212"/>
    </location>
</feature>
<organism evidence="9 10">
    <name type="scientific">Geobacillus icigianus</name>
    <dbReference type="NCBI Taxonomy" id="1430331"/>
    <lineage>
        <taxon>Bacteria</taxon>
        <taxon>Bacillati</taxon>
        <taxon>Bacillota</taxon>
        <taxon>Bacilli</taxon>
        <taxon>Bacillales</taxon>
        <taxon>Anoxybacillaceae</taxon>
        <taxon>Geobacillus</taxon>
    </lineage>
</organism>
<comment type="caution">
    <text evidence="9">The sequence shown here is derived from an EMBL/GenBank/DDBJ whole genome shotgun (WGS) entry which is preliminary data.</text>
</comment>
<evidence type="ECO:0000313" key="10">
    <source>
        <dbReference type="Proteomes" id="UP000029267"/>
    </source>
</evidence>
<dbReference type="CDD" id="cd06550">
    <property type="entry name" value="TM_ABC_iron-siderophores_like"/>
    <property type="match status" value="1"/>
</dbReference>
<feature type="transmembrane region" description="Helical" evidence="8">
    <location>
        <begin position="60"/>
        <end position="77"/>
    </location>
</feature>
<sequence length="332" mass="35118">MRMRITIVLGLLLLLIAATAAIALGTGEAPLSYGRIVPTLFGYGSMQEAFILFSLRLPRIVITLLAGMALALSGAMLQGITRNELADPGILGINAGAGAGVAIFFLFFPIEAGTFLYALPLVAFVGALLTAAAIYAVSYNQTTGLQPVSFILTGVGFSMALSGLMIVLISAADRTKVDFIARWLYGNIWGDDWPFIWAMLPWLVIGALIGLYRAKRLNLLHLGDPVAIGVGVHVRRERLVLMTTAVAVAAAAVAVTGGIPFIGLMAPHIAKMIVGPRHERAIPAAMLIGGWLLLAADTIGRNVLAEPLPAGVVASIIGAPYFIYLLWKRGTF</sequence>
<evidence type="ECO:0000256" key="2">
    <source>
        <dbReference type="ARBA" id="ARBA00007935"/>
    </source>
</evidence>
<dbReference type="PANTHER" id="PTHR30472">
    <property type="entry name" value="FERRIC ENTEROBACTIN TRANSPORT SYSTEM PERMEASE PROTEIN"/>
    <property type="match status" value="1"/>
</dbReference>
<keyword evidence="4" id="KW-1003">Cell membrane</keyword>
<keyword evidence="6 8" id="KW-1133">Transmembrane helix</keyword>
<protein>
    <submittedName>
        <fullName evidence="9">Siderophore transport system permease protein YfhA</fullName>
    </submittedName>
</protein>
<evidence type="ECO:0000256" key="5">
    <source>
        <dbReference type="ARBA" id="ARBA00022692"/>
    </source>
</evidence>
<gene>
    <name evidence="9" type="ORF">EP10_003498</name>
</gene>